<comment type="caution">
    <text evidence="2">The sequence shown here is derived from an EMBL/GenBank/DDBJ whole genome shotgun (WGS) entry which is preliminary data.</text>
</comment>
<dbReference type="PROSITE" id="PS50873">
    <property type="entry name" value="PEROXIDASE_4"/>
    <property type="match status" value="1"/>
</dbReference>
<dbReference type="AlphaFoldDB" id="A0AAE0AQT1"/>
<gene>
    <name evidence="2" type="ORF">Dsin_009533</name>
</gene>
<organism evidence="2 3">
    <name type="scientific">Dipteronia sinensis</name>
    <dbReference type="NCBI Taxonomy" id="43782"/>
    <lineage>
        <taxon>Eukaryota</taxon>
        <taxon>Viridiplantae</taxon>
        <taxon>Streptophyta</taxon>
        <taxon>Embryophyta</taxon>
        <taxon>Tracheophyta</taxon>
        <taxon>Spermatophyta</taxon>
        <taxon>Magnoliopsida</taxon>
        <taxon>eudicotyledons</taxon>
        <taxon>Gunneridae</taxon>
        <taxon>Pentapetalae</taxon>
        <taxon>rosids</taxon>
        <taxon>malvids</taxon>
        <taxon>Sapindales</taxon>
        <taxon>Sapindaceae</taxon>
        <taxon>Hippocastanoideae</taxon>
        <taxon>Acereae</taxon>
        <taxon>Dipteronia</taxon>
    </lineage>
</organism>
<evidence type="ECO:0000313" key="3">
    <source>
        <dbReference type="Proteomes" id="UP001281410"/>
    </source>
</evidence>
<dbReference type="SUPFAM" id="SSF48113">
    <property type="entry name" value="Heme-dependent peroxidases"/>
    <property type="match status" value="1"/>
</dbReference>
<dbReference type="EMBL" id="JANJYJ010000003">
    <property type="protein sequence ID" value="KAK3222508.1"/>
    <property type="molecule type" value="Genomic_DNA"/>
</dbReference>
<dbReference type="GO" id="GO:0004601">
    <property type="term" value="F:peroxidase activity"/>
    <property type="evidence" value="ECO:0007669"/>
    <property type="project" value="InterPro"/>
</dbReference>
<dbReference type="GO" id="GO:0020037">
    <property type="term" value="F:heme binding"/>
    <property type="evidence" value="ECO:0007669"/>
    <property type="project" value="InterPro"/>
</dbReference>
<evidence type="ECO:0000313" key="2">
    <source>
        <dbReference type="EMBL" id="KAK3222508.1"/>
    </source>
</evidence>
<sequence>MLMYDYRLIVEVKGHLTNRFCKTLRMALAVLESDSKLNDDIVTKSVIESYVGFLNPILGPSFEADFVESIVKMGQIGVKTGLQGEIRRVCAAFN</sequence>
<dbReference type="Gene3D" id="1.10.520.10">
    <property type="match status" value="1"/>
</dbReference>
<dbReference type="Proteomes" id="UP001281410">
    <property type="component" value="Unassembled WGS sequence"/>
</dbReference>
<dbReference type="Gene3D" id="1.10.420.10">
    <property type="entry name" value="Peroxidase, domain 2"/>
    <property type="match status" value="1"/>
</dbReference>
<protein>
    <recommendedName>
        <fullName evidence="1">Plant heme peroxidase family profile domain-containing protein</fullName>
    </recommendedName>
</protein>
<accession>A0AAE0AQT1</accession>
<keyword evidence="3" id="KW-1185">Reference proteome</keyword>
<dbReference type="InterPro" id="IPR002016">
    <property type="entry name" value="Haem_peroxidase"/>
</dbReference>
<evidence type="ECO:0000259" key="1">
    <source>
        <dbReference type="PROSITE" id="PS50873"/>
    </source>
</evidence>
<proteinExistence type="predicted"/>
<dbReference type="GO" id="GO:0006979">
    <property type="term" value="P:response to oxidative stress"/>
    <property type="evidence" value="ECO:0007669"/>
    <property type="project" value="InterPro"/>
</dbReference>
<feature type="domain" description="Plant heme peroxidase family profile" evidence="1">
    <location>
        <begin position="16"/>
        <end position="94"/>
    </location>
</feature>
<name>A0AAE0AQT1_9ROSI</name>
<reference evidence="2" key="1">
    <citation type="journal article" date="2023" name="Plant J.">
        <title>Genome sequences and population genomics provide insights into the demographic history, inbreeding, and mutation load of two 'living fossil' tree species of Dipteronia.</title>
        <authorList>
            <person name="Feng Y."/>
            <person name="Comes H.P."/>
            <person name="Chen J."/>
            <person name="Zhu S."/>
            <person name="Lu R."/>
            <person name="Zhang X."/>
            <person name="Li P."/>
            <person name="Qiu J."/>
            <person name="Olsen K.M."/>
            <person name="Qiu Y."/>
        </authorList>
    </citation>
    <scope>NUCLEOTIDE SEQUENCE</scope>
    <source>
        <strain evidence="2">NBL</strain>
    </source>
</reference>
<dbReference type="InterPro" id="IPR010255">
    <property type="entry name" value="Haem_peroxidase_sf"/>
</dbReference>